<name>A0ABT4IGR2_9EURY</name>
<dbReference type="PANTHER" id="PTHR11502">
    <property type="entry name" value="40S RIBOSOMAL PROTEIN S6"/>
    <property type="match status" value="1"/>
</dbReference>
<dbReference type="InterPro" id="IPR020924">
    <property type="entry name" value="Ribosomal_eS6_arc"/>
</dbReference>
<protein>
    <recommendedName>
        <fullName evidence="4">Small ribosomal subunit protein eS6</fullName>
    </recommendedName>
</protein>
<organism evidence="5 6">
    <name type="scientific">Methanocorpusculum petauri</name>
    <dbReference type="NCBI Taxonomy" id="3002863"/>
    <lineage>
        <taxon>Archaea</taxon>
        <taxon>Methanobacteriati</taxon>
        <taxon>Methanobacteriota</taxon>
        <taxon>Stenosarchaea group</taxon>
        <taxon>Methanomicrobia</taxon>
        <taxon>Methanomicrobiales</taxon>
        <taxon>Methanocorpusculaceae</taxon>
        <taxon>Methanocorpusculum</taxon>
    </lineage>
</organism>
<evidence type="ECO:0000256" key="4">
    <source>
        <dbReference type="HAMAP-Rule" id="MF_00512"/>
    </source>
</evidence>
<evidence type="ECO:0000313" key="6">
    <source>
        <dbReference type="Proteomes" id="UP001141422"/>
    </source>
</evidence>
<reference evidence="5" key="1">
    <citation type="submission" date="2022-12" db="EMBL/GenBank/DDBJ databases">
        <title>Isolation and characterisation of novel Methanocorpusculum spp. from native Australian herbivores indicates the genus is ancestrally host-associated.</title>
        <authorList>
            <person name="Volmer J.G."/>
            <person name="Soo R.M."/>
            <person name="Evans P.N."/>
            <person name="Hoedt E.C."/>
            <person name="Astorga Alsina A.L."/>
            <person name="Woodcroft B.J."/>
            <person name="Tyson G.W."/>
            <person name="Hugenholtz P."/>
            <person name="Morrison M."/>
        </authorList>
    </citation>
    <scope>NUCLEOTIDE SEQUENCE</scope>
    <source>
        <strain evidence="5">MG</strain>
    </source>
</reference>
<keyword evidence="2 4" id="KW-0689">Ribosomal protein</keyword>
<dbReference type="NCBIfam" id="NF003294">
    <property type="entry name" value="PRK04290.1-3"/>
    <property type="match status" value="1"/>
</dbReference>
<evidence type="ECO:0000313" key="5">
    <source>
        <dbReference type="EMBL" id="MCZ0860933.1"/>
    </source>
</evidence>
<comment type="similarity">
    <text evidence="1 4">Belongs to the eukaryotic ribosomal protein eS6 family.</text>
</comment>
<dbReference type="Pfam" id="PF01092">
    <property type="entry name" value="Ribosomal_S6e"/>
    <property type="match status" value="1"/>
</dbReference>
<evidence type="ECO:0000256" key="3">
    <source>
        <dbReference type="ARBA" id="ARBA00023274"/>
    </source>
</evidence>
<dbReference type="Proteomes" id="UP001141422">
    <property type="component" value="Unassembled WGS sequence"/>
</dbReference>
<proteinExistence type="inferred from homology"/>
<dbReference type="HAMAP" id="MF_00512">
    <property type="entry name" value="Ribosomal_eS6"/>
    <property type="match status" value="1"/>
</dbReference>
<dbReference type="SMART" id="SM01405">
    <property type="entry name" value="Ribosomal_S6e"/>
    <property type="match status" value="1"/>
</dbReference>
<gene>
    <name evidence="4" type="primary">rps6e</name>
    <name evidence="5" type="ORF">O0S10_06800</name>
</gene>
<keyword evidence="6" id="KW-1185">Reference proteome</keyword>
<comment type="caution">
    <text evidence="5">The sequence shown here is derived from an EMBL/GenBank/DDBJ whole genome shotgun (WGS) entry which is preliminary data.</text>
</comment>
<sequence>MVDFKVVLSDPKTGLSYKIDATGAAAGALLGKKIGTEVDGAPFGLNGYKITITGGSDKTGTPARPDLPGNGRRNLLLSDGFGFHATHNGERRRKGQRGNEIAADFVQVNAKISTYGEKPVAEIFAPAEEAAAE</sequence>
<accession>A0ABT4IGR2</accession>
<dbReference type="EMBL" id="JAPTGB010000013">
    <property type="protein sequence ID" value="MCZ0860933.1"/>
    <property type="molecule type" value="Genomic_DNA"/>
</dbReference>
<dbReference type="GO" id="GO:0005840">
    <property type="term" value="C:ribosome"/>
    <property type="evidence" value="ECO:0007669"/>
    <property type="project" value="UniProtKB-KW"/>
</dbReference>
<evidence type="ECO:0000256" key="1">
    <source>
        <dbReference type="ARBA" id="ARBA00009312"/>
    </source>
</evidence>
<dbReference type="RefSeq" id="WP_268925131.1">
    <property type="nucleotide sequence ID" value="NZ_JAPTGB010000013.1"/>
</dbReference>
<dbReference type="InterPro" id="IPR001377">
    <property type="entry name" value="Ribosomal_eS6"/>
</dbReference>
<evidence type="ECO:0000256" key="2">
    <source>
        <dbReference type="ARBA" id="ARBA00022980"/>
    </source>
</evidence>
<keyword evidence="3 4" id="KW-0687">Ribonucleoprotein</keyword>